<gene>
    <name evidence="1" type="ORF">K3722_07620</name>
</gene>
<evidence type="ECO:0000313" key="1">
    <source>
        <dbReference type="EMBL" id="UWQ59990.1"/>
    </source>
</evidence>
<accession>A0ABY5X078</accession>
<name>A0ABY5X078_LEICA</name>
<keyword evidence="2" id="KW-1185">Reference proteome</keyword>
<dbReference type="Proteomes" id="UP001058184">
    <property type="component" value="Chromosome"/>
</dbReference>
<organism evidence="1 2">
    <name type="scientific">Leisingera caerulea</name>
    <name type="common">Phaeobacter caeruleus</name>
    <dbReference type="NCBI Taxonomy" id="506591"/>
    <lineage>
        <taxon>Bacteria</taxon>
        <taxon>Pseudomonadati</taxon>
        <taxon>Pseudomonadota</taxon>
        <taxon>Alphaproteobacteria</taxon>
        <taxon>Rhodobacterales</taxon>
        <taxon>Roseobacteraceae</taxon>
        <taxon>Leisingera</taxon>
    </lineage>
</organism>
<evidence type="ECO:0000313" key="2">
    <source>
        <dbReference type="Proteomes" id="UP001058184"/>
    </source>
</evidence>
<sequence>MNQRRYPIIAPYHSGPYRVAAVLRDPGRPEAGCGAEITGEIGVLNYRVKPNDQTAKNCHAALLAAGLPLTAYLPMNAIPWFDGIATAEGLAEGAVMNAELISTHRIKRVLLFGNEAQRSEKYLVPLLDQDVKIAHMPHPSTRGIQGFRRREGLPDFASAKRAFNERFAQAVL</sequence>
<dbReference type="RefSeq" id="WP_260003831.1">
    <property type="nucleotide sequence ID" value="NZ_CP081078.1"/>
</dbReference>
<evidence type="ECO:0008006" key="3">
    <source>
        <dbReference type="Google" id="ProtNLM"/>
    </source>
</evidence>
<reference evidence="1" key="1">
    <citation type="submission" date="2021-08" db="EMBL/GenBank/DDBJ databases">
        <authorList>
            <person name="Nwanade C."/>
            <person name="Wang M."/>
            <person name="Masoudi A."/>
            <person name="Yu Z."/>
            <person name="Liu J."/>
        </authorList>
    </citation>
    <scope>NUCLEOTIDE SEQUENCE</scope>
    <source>
        <strain evidence="1">S141</strain>
    </source>
</reference>
<protein>
    <recommendedName>
        <fullName evidence="3">Uracil-DNA glycosylase</fullName>
    </recommendedName>
</protein>
<proteinExistence type="predicted"/>
<dbReference type="EMBL" id="CP081078">
    <property type="protein sequence ID" value="UWQ59990.1"/>
    <property type="molecule type" value="Genomic_DNA"/>
</dbReference>